<protein>
    <submittedName>
        <fullName evidence="4">Diguanylate cyclase (GGDEF) domain-containing protein</fullName>
    </submittedName>
</protein>
<organism evidence="4 5">
    <name type="scientific">Acidaminobacter hydrogenoformans DSM 2784</name>
    <dbReference type="NCBI Taxonomy" id="1120920"/>
    <lineage>
        <taxon>Bacteria</taxon>
        <taxon>Bacillati</taxon>
        <taxon>Bacillota</taxon>
        <taxon>Clostridia</taxon>
        <taxon>Peptostreptococcales</taxon>
        <taxon>Acidaminobacteraceae</taxon>
        <taxon>Acidaminobacter</taxon>
    </lineage>
</organism>
<dbReference type="Gene3D" id="3.30.450.40">
    <property type="match status" value="1"/>
</dbReference>
<feature type="repeat" description="TPR" evidence="1">
    <location>
        <begin position="141"/>
        <end position="174"/>
    </location>
</feature>
<dbReference type="InterPro" id="IPR029016">
    <property type="entry name" value="GAF-like_dom_sf"/>
</dbReference>
<dbReference type="CDD" id="cd01949">
    <property type="entry name" value="GGDEF"/>
    <property type="match status" value="1"/>
</dbReference>
<dbReference type="InterPro" id="IPR043128">
    <property type="entry name" value="Rev_trsase/Diguanyl_cyclase"/>
</dbReference>
<dbReference type="SMART" id="SM00267">
    <property type="entry name" value="GGDEF"/>
    <property type="match status" value="1"/>
</dbReference>
<dbReference type="GO" id="GO:0005886">
    <property type="term" value="C:plasma membrane"/>
    <property type="evidence" value="ECO:0007669"/>
    <property type="project" value="TreeGrafter"/>
</dbReference>
<evidence type="ECO:0000256" key="1">
    <source>
        <dbReference type="PROSITE-ProRule" id="PRU00339"/>
    </source>
</evidence>
<feature type="coiled-coil region" evidence="2">
    <location>
        <begin position="359"/>
        <end position="393"/>
    </location>
</feature>
<name>A0A1G5RRV7_9FIRM</name>
<dbReference type="Proteomes" id="UP000199208">
    <property type="component" value="Unassembled WGS sequence"/>
</dbReference>
<dbReference type="SUPFAM" id="SSF48452">
    <property type="entry name" value="TPR-like"/>
    <property type="match status" value="1"/>
</dbReference>
<sequence>MHTEVNNRSSLVPEALPMRERVDWLNDQAEYIERTTPAETLRISQNALQMAASIHYPSGVAKSLYLIGRGHLRLGSLFESEAHLKKAYDQVLSLKDPELEAEILNALGIVNLYLKIYDLSFKYFQRALTLSKKIGTRALEARILNNIGEVYRELKDYTKALDFYQQSQETHQAVSSPINKSVAVSNIAGLYLEMNDYDNATLYVDKAIEIAKAEENVMIESACFHYAGIIERKKGHFDASHEKLKKSLELNKITKEMIHEAEVLIDIHRTLFEKGEHSRSLKILFDALKIAQRLNSETLLLQVYDEMIPACEALGKTEDALAYAKKRHNAVQAIEKIERAQRLRGLEIQLEADTSYQEKEAYRALSQALEHKAKELEDRSNELQDAYHTLKVISDIGKQITAVLSLENIFTLVHKHITDLMNADLFGIALYNSETDAIHYEYLVEDGLRVYDVRIPMAKDNSFAVWCYRNRKEIMINSDQSVLPEPVRMFSSSFGALMPAIMFYPLTVEDQIIGIITVQSLTSNVYTKQTLDTLGTLSAYLSIAIQNAQNSERLHLEIQEREAAQQKLRLLNEELAALSEMDGLTGIANRRRFDEFYFQAWSRAKREKEPLTLLMIDIDYFKQYNDTYGHITGDEMIKRTAALISDNVKRTSDLVARYGGDEFIILLSNTDEHGALMVANRIRHALAEEAVIHSRSPLGVTTLSIGMSTCIPDRTMIMSEHIQSVDAALYEAKLAGRNRIVACDMREKRFTEYAS</sequence>
<dbReference type="RefSeq" id="WP_092588858.1">
    <property type="nucleotide sequence ID" value="NZ_FMWL01000001.1"/>
</dbReference>
<gene>
    <name evidence="4" type="ORF">SAMN03080599_00023</name>
</gene>
<dbReference type="InterPro" id="IPR011990">
    <property type="entry name" value="TPR-like_helical_dom_sf"/>
</dbReference>
<dbReference type="PANTHER" id="PTHR45138">
    <property type="entry name" value="REGULATORY COMPONENTS OF SENSORY TRANSDUCTION SYSTEM"/>
    <property type="match status" value="1"/>
</dbReference>
<keyword evidence="2" id="KW-0175">Coiled coil</keyword>
<dbReference type="SMART" id="SM00065">
    <property type="entry name" value="GAF"/>
    <property type="match status" value="1"/>
</dbReference>
<dbReference type="InterPro" id="IPR029787">
    <property type="entry name" value="Nucleotide_cyclase"/>
</dbReference>
<dbReference type="Pfam" id="PF00990">
    <property type="entry name" value="GGDEF"/>
    <property type="match status" value="1"/>
</dbReference>
<evidence type="ECO:0000313" key="4">
    <source>
        <dbReference type="EMBL" id="SCZ76009.1"/>
    </source>
</evidence>
<dbReference type="OrthoDB" id="9805474at2"/>
<dbReference type="InterPro" id="IPR003018">
    <property type="entry name" value="GAF"/>
</dbReference>
<feature type="domain" description="GGDEF" evidence="3">
    <location>
        <begin position="609"/>
        <end position="745"/>
    </location>
</feature>
<dbReference type="AlphaFoldDB" id="A0A1G5RRV7"/>
<dbReference type="InterPro" id="IPR050469">
    <property type="entry name" value="Diguanylate_Cyclase"/>
</dbReference>
<dbReference type="PROSITE" id="PS50005">
    <property type="entry name" value="TPR"/>
    <property type="match status" value="2"/>
</dbReference>
<dbReference type="Gene3D" id="3.30.70.270">
    <property type="match status" value="1"/>
</dbReference>
<dbReference type="SUPFAM" id="SSF55073">
    <property type="entry name" value="Nucleotide cyclase"/>
    <property type="match status" value="1"/>
</dbReference>
<dbReference type="SMART" id="SM00028">
    <property type="entry name" value="TPR"/>
    <property type="match status" value="6"/>
</dbReference>
<accession>A0A1G5RRV7</accession>
<proteinExistence type="predicted"/>
<dbReference type="Pfam" id="PF13181">
    <property type="entry name" value="TPR_8"/>
    <property type="match status" value="1"/>
</dbReference>
<dbReference type="PANTHER" id="PTHR45138:SF9">
    <property type="entry name" value="DIGUANYLATE CYCLASE DGCM-RELATED"/>
    <property type="match status" value="1"/>
</dbReference>
<dbReference type="SUPFAM" id="SSF55781">
    <property type="entry name" value="GAF domain-like"/>
    <property type="match status" value="1"/>
</dbReference>
<dbReference type="GO" id="GO:0043709">
    <property type="term" value="P:cell adhesion involved in single-species biofilm formation"/>
    <property type="evidence" value="ECO:0007669"/>
    <property type="project" value="TreeGrafter"/>
</dbReference>
<dbReference type="NCBIfam" id="TIGR00254">
    <property type="entry name" value="GGDEF"/>
    <property type="match status" value="1"/>
</dbReference>
<dbReference type="InterPro" id="IPR019734">
    <property type="entry name" value="TPR_rpt"/>
</dbReference>
<feature type="repeat" description="TPR" evidence="1">
    <location>
        <begin position="181"/>
        <end position="214"/>
    </location>
</feature>
<dbReference type="Pfam" id="PF13424">
    <property type="entry name" value="TPR_12"/>
    <property type="match status" value="1"/>
</dbReference>
<dbReference type="EMBL" id="FMWL01000001">
    <property type="protein sequence ID" value="SCZ76009.1"/>
    <property type="molecule type" value="Genomic_DNA"/>
</dbReference>
<evidence type="ECO:0000313" key="5">
    <source>
        <dbReference type="Proteomes" id="UP000199208"/>
    </source>
</evidence>
<feature type="coiled-coil region" evidence="2">
    <location>
        <begin position="554"/>
        <end position="581"/>
    </location>
</feature>
<dbReference type="FunFam" id="3.30.70.270:FF:000001">
    <property type="entry name" value="Diguanylate cyclase domain protein"/>
    <property type="match status" value="1"/>
</dbReference>
<evidence type="ECO:0000259" key="3">
    <source>
        <dbReference type="PROSITE" id="PS50887"/>
    </source>
</evidence>
<dbReference type="Pfam" id="PF13185">
    <property type="entry name" value="GAF_2"/>
    <property type="match status" value="1"/>
</dbReference>
<dbReference type="GO" id="GO:1902201">
    <property type="term" value="P:negative regulation of bacterial-type flagellum-dependent cell motility"/>
    <property type="evidence" value="ECO:0007669"/>
    <property type="project" value="TreeGrafter"/>
</dbReference>
<dbReference type="Gene3D" id="1.25.40.10">
    <property type="entry name" value="Tetratricopeptide repeat domain"/>
    <property type="match status" value="2"/>
</dbReference>
<reference evidence="4 5" key="1">
    <citation type="submission" date="2016-10" db="EMBL/GenBank/DDBJ databases">
        <authorList>
            <person name="de Groot N.N."/>
        </authorList>
    </citation>
    <scope>NUCLEOTIDE SEQUENCE [LARGE SCALE GENOMIC DNA]</scope>
    <source>
        <strain evidence="4 5">DSM 2784</strain>
    </source>
</reference>
<dbReference type="PROSITE" id="PS50887">
    <property type="entry name" value="GGDEF"/>
    <property type="match status" value="1"/>
</dbReference>
<evidence type="ECO:0000256" key="2">
    <source>
        <dbReference type="SAM" id="Coils"/>
    </source>
</evidence>
<keyword evidence="5" id="KW-1185">Reference proteome</keyword>
<dbReference type="STRING" id="1120920.SAMN03080599_00023"/>
<keyword evidence="1" id="KW-0802">TPR repeat</keyword>
<dbReference type="GO" id="GO:0052621">
    <property type="term" value="F:diguanylate cyclase activity"/>
    <property type="evidence" value="ECO:0007669"/>
    <property type="project" value="TreeGrafter"/>
</dbReference>
<dbReference type="InterPro" id="IPR000160">
    <property type="entry name" value="GGDEF_dom"/>
</dbReference>